<keyword evidence="3" id="KW-0813">Transport</keyword>
<feature type="transmembrane region" description="Helical" evidence="11">
    <location>
        <begin position="195"/>
        <end position="228"/>
    </location>
</feature>
<sequence>MVLDLFSSLDRFSGMGGLWFMVYWLVSLYFFCWVASGATYWVVSNRIEMLLLGLHKFDPGKMRSSQPFSDPGFSSMICASWLVVGYTGFLSMFPYFDDMARDPAFIYSVTMGLWWYALISYSLCSPKNFLFSIFLGPKNALYFFGMMILEAVSWMTRGFTFGARFLISGTFGACVSYVMCDMLCAWSYFESGVLNWFFLLIGAFFWNIYEVLAISFQCYLIGLLGICFCNPHPMGYSSGGLVKVDFLDKKRYAKKKQVMEFFVLWKQLFFDR</sequence>
<feature type="transmembrane region" description="Helical" evidence="11">
    <location>
        <begin position="105"/>
        <end position="123"/>
    </location>
</feature>
<evidence type="ECO:0000256" key="4">
    <source>
        <dbReference type="ARBA" id="ARBA00022547"/>
    </source>
</evidence>
<evidence type="ECO:0000256" key="5">
    <source>
        <dbReference type="ARBA" id="ARBA00022692"/>
    </source>
</evidence>
<evidence type="ECO:0000256" key="3">
    <source>
        <dbReference type="ARBA" id="ARBA00022448"/>
    </source>
</evidence>
<dbReference type="GeneID" id="16695726"/>
<evidence type="ECO:0000256" key="7">
    <source>
        <dbReference type="ARBA" id="ARBA00022989"/>
    </source>
</evidence>
<keyword evidence="5 11" id="KW-0812">Transmembrane</keyword>
<name>T2HGT5_FULMU</name>
<accession>T2HGT5</accession>
<keyword evidence="6" id="KW-0375">Hydrogen ion transport</keyword>
<dbReference type="SUPFAM" id="SSF81336">
    <property type="entry name" value="F1F0 ATP synthase subunit A"/>
    <property type="match status" value="1"/>
</dbReference>
<gene>
    <name evidence="12" type="primary">ATP6</name>
</gene>
<evidence type="ECO:0000256" key="11">
    <source>
        <dbReference type="SAM" id="Phobius"/>
    </source>
</evidence>
<feature type="transmembrane region" description="Helical" evidence="11">
    <location>
        <begin position="21"/>
        <end position="43"/>
    </location>
</feature>
<dbReference type="AlphaFoldDB" id="T2HGT5"/>
<dbReference type="RefSeq" id="YP_008475601.1">
    <property type="nucleotide sequence ID" value="NC_022194.1"/>
</dbReference>
<reference evidence="12" key="1">
    <citation type="journal article" date="2013" name="Fish. Sci.">
        <title>Complete mitochondrial genome sequence of Japanese cockle Fulvia mutica (Cardiidae).</title>
        <authorList>
            <person name="Imanishi Y."/>
            <person name="Tanaka M."/>
            <person name="Fujiwara M."/>
        </authorList>
    </citation>
    <scope>NUCLEOTIDE SEQUENCE</scope>
    <source>
        <strain evidence="12">Yellow</strain>
        <tissue evidence="12">Adductor muscle</tissue>
    </source>
</reference>
<keyword evidence="4" id="KW-0138">CF(0)</keyword>
<evidence type="ECO:0000256" key="2">
    <source>
        <dbReference type="ARBA" id="ARBA00006810"/>
    </source>
</evidence>
<keyword evidence="8" id="KW-0406">Ion transport</keyword>
<comment type="similarity">
    <text evidence="2">Belongs to the ATPase A chain family.</text>
</comment>
<evidence type="ECO:0000313" key="12">
    <source>
        <dbReference type="EMBL" id="BAN79046.1"/>
    </source>
</evidence>
<dbReference type="CTD" id="4508"/>
<dbReference type="GO" id="GO:1902600">
    <property type="term" value="P:proton transmembrane transport"/>
    <property type="evidence" value="ECO:0007669"/>
    <property type="project" value="UniProtKB-KW"/>
</dbReference>
<feature type="transmembrane region" description="Helical" evidence="11">
    <location>
        <begin position="72"/>
        <end position="93"/>
    </location>
</feature>
<dbReference type="EMBL" id="AB809077">
    <property type="protein sequence ID" value="BAN79046.1"/>
    <property type="molecule type" value="Genomic_DNA"/>
</dbReference>
<dbReference type="InterPro" id="IPR035908">
    <property type="entry name" value="F0_ATP_A_sf"/>
</dbReference>
<protein>
    <submittedName>
        <fullName evidence="12">ATP synthase F0 subunit 6</fullName>
    </submittedName>
</protein>
<comment type="subcellular location">
    <subcellularLocation>
        <location evidence="1">Membrane</location>
        <topology evidence="1">Multi-pass membrane protein</topology>
    </subcellularLocation>
</comment>
<keyword evidence="7 11" id="KW-1133">Transmembrane helix</keyword>
<keyword evidence="9 11" id="KW-0472">Membrane</keyword>
<keyword evidence="10" id="KW-0066">ATP synthesis</keyword>
<evidence type="ECO:0000256" key="6">
    <source>
        <dbReference type="ARBA" id="ARBA00022781"/>
    </source>
</evidence>
<dbReference type="GO" id="GO:0045259">
    <property type="term" value="C:proton-transporting ATP synthase complex"/>
    <property type="evidence" value="ECO:0007669"/>
    <property type="project" value="UniProtKB-KW"/>
</dbReference>
<evidence type="ECO:0000256" key="1">
    <source>
        <dbReference type="ARBA" id="ARBA00004141"/>
    </source>
</evidence>
<evidence type="ECO:0000256" key="9">
    <source>
        <dbReference type="ARBA" id="ARBA00023136"/>
    </source>
</evidence>
<evidence type="ECO:0000256" key="8">
    <source>
        <dbReference type="ARBA" id="ARBA00023065"/>
    </source>
</evidence>
<proteinExistence type="inferred from homology"/>
<dbReference type="GO" id="GO:0006754">
    <property type="term" value="P:ATP biosynthetic process"/>
    <property type="evidence" value="ECO:0007669"/>
    <property type="project" value="UniProtKB-KW"/>
</dbReference>
<feature type="transmembrane region" description="Helical" evidence="11">
    <location>
        <begin position="129"/>
        <end position="149"/>
    </location>
</feature>
<keyword evidence="12" id="KW-0496">Mitochondrion</keyword>
<geneLocation type="mitochondrion" evidence="12"/>
<feature type="transmembrane region" description="Helical" evidence="11">
    <location>
        <begin position="161"/>
        <end position="189"/>
    </location>
</feature>
<organism evidence="12">
    <name type="scientific">Fulvia mutica</name>
    <name type="common">Egg cockle</name>
    <dbReference type="NCBI Taxonomy" id="80828"/>
    <lineage>
        <taxon>Eukaryota</taxon>
        <taxon>Metazoa</taxon>
        <taxon>Spiralia</taxon>
        <taxon>Lophotrochozoa</taxon>
        <taxon>Mollusca</taxon>
        <taxon>Bivalvia</taxon>
        <taxon>Autobranchia</taxon>
        <taxon>Heteroconchia</taxon>
        <taxon>Euheterodonta</taxon>
        <taxon>Imparidentia</taxon>
        <taxon>Neoheterodontei</taxon>
        <taxon>Cardiida</taxon>
        <taxon>Cardioidea</taxon>
        <taxon>Cardiidae</taxon>
        <taxon>Cardiinae</taxon>
        <taxon>Fulvia</taxon>
    </lineage>
</organism>
<evidence type="ECO:0000256" key="10">
    <source>
        <dbReference type="ARBA" id="ARBA00023310"/>
    </source>
</evidence>